<dbReference type="InterPro" id="IPR050139">
    <property type="entry name" value="GMP_reductase"/>
</dbReference>
<dbReference type="GO" id="GO:0006163">
    <property type="term" value="P:purine nucleotide metabolic process"/>
    <property type="evidence" value="ECO:0007669"/>
    <property type="project" value="UniProtKB-UniRule"/>
</dbReference>
<dbReference type="GO" id="GO:0006144">
    <property type="term" value="P:purine nucleobase metabolic process"/>
    <property type="evidence" value="ECO:0007669"/>
    <property type="project" value="UniProtKB-KW"/>
</dbReference>
<dbReference type="FunFam" id="3.20.20.70:FF:000012">
    <property type="entry name" value="GMP reductase"/>
    <property type="match status" value="1"/>
</dbReference>
<evidence type="ECO:0000313" key="12">
    <source>
        <dbReference type="Ensembl" id="ENSGEVP00005018569.1"/>
    </source>
</evidence>
<evidence type="ECO:0000313" key="13">
    <source>
        <dbReference type="Proteomes" id="UP000694390"/>
    </source>
</evidence>
<dbReference type="PANTHER" id="PTHR43170">
    <property type="entry name" value="GMP REDUCTASE"/>
    <property type="match status" value="1"/>
</dbReference>
<dbReference type="GO" id="GO:0046872">
    <property type="term" value="F:metal ion binding"/>
    <property type="evidence" value="ECO:0007669"/>
    <property type="project" value="UniProtKB-KW"/>
</dbReference>
<dbReference type="PANTHER" id="PTHR43170:SF4">
    <property type="entry name" value="GMP REDUCTASE 2"/>
    <property type="match status" value="1"/>
</dbReference>
<feature type="active site" description="Proton donor/acceptor" evidence="8">
    <location>
        <position position="188"/>
    </location>
</feature>
<evidence type="ECO:0000256" key="5">
    <source>
        <dbReference type="ARBA" id="ARBA00023002"/>
    </source>
</evidence>
<feature type="binding site" evidence="8">
    <location>
        <position position="181"/>
    </location>
    <ligand>
        <name>K(+)</name>
        <dbReference type="ChEBI" id="CHEBI:29103"/>
    </ligand>
</feature>
<dbReference type="RefSeq" id="XP_030395796.1">
    <property type="nucleotide sequence ID" value="XM_030539936.1"/>
</dbReference>
<comment type="similarity">
    <text evidence="8">Belongs to the IMPDH/GMPR family. GuaC type 1 subfamily.</text>
</comment>
<feature type="binding site" evidence="8">
    <location>
        <position position="189"/>
    </location>
    <ligand>
        <name>K(+)</name>
        <dbReference type="ChEBI" id="CHEBI:29103"/>
    </ligand>
</feature>
<dbReference type="OrthoDB" id="418595at2759"/>
<evidence type="ECO:0000256" key="7">
    <source>
        <dbReference type="ARBA" id="ARBA00058902"/>
    </source>
</evidence>
<dbReference type="PROSITE" id="PS00487">
    <property type="entry name" value="IMP_DH_GMP_RED"/>
    <property type="match status" value="1"/>
</dbReference>
<feature type="binding site" evidence="8">
    <location>
        <begin position="286"/>
        <end position="290"/>
    </location>
    <ligand>
        <name>GMP</name>
        <dbReference type="ChEBI" id="CHEBI:58115"/>
    </ligand>
</feature>
<keyword evidence="13" id="KW-1185">Reference proteome</keyword>
<keyword evidence="2 8" id="KW-0479">Metal-binding</keyword>
<feature type="region of interest" description="Disordered" evidence="10">
    <location>
        <begin position="338"/>
        <end position="401"/>
    </location>
</feature>
<dbReference type="InterPro" id="IPR001093">
    <property type="entry name" value="IMP_DH_GMPRt"/>
</dbReference>
<feature type="binding site" description="in other chain" evidence="8">
    <location>
        <position position="78"/>
    </location>
    <ligand>
        <name>NADP(+)</name>
        <dbReference type="ChEBI" id="CHEBI:58349"/>
        <note>ligand shared between two neighboring subunits</note>
    </ligand>
</feature>
<comment type="catalytic activity">
    <reaction evidence="6 8 9">
        <text>IMP + NH4(+) + NADP(+) = GMP + NADPH + 2 H(+)</text>
        <dbReference type="Rhea" id="RHEA:17185"/>
        <dbReference type="ChEBI" id="CHEBI:15378"/>
        <dbReference type="ChEBI" id="CHEBI:28938"/>
        <dbReference type="ChEBI" id="CHEBI:57783"/>
        <dbReference type="ChEBI" id="CHEBI:58053"/>
        <dbReference type="ChEBI" id="CHEBI:58115"/>
        <dbReference type="ChEBI" id="CHEBI:58349"/>
        <dbReference type="EC" id="1.7.1.7"/>
    </reaction>
</comment>
<dbReference type="EC" id="1.7.1.7" evidence="8"/>
<organism evidence="12 13">
    <name type="scientific">Gopherus evgoodei</name>
    <name type="common">Goodes thornscrub tortoise</name>
    <dbReference type="NCBI Taxonomy" id="1825980"/>
    <lineage>
        <taxon>Eukaryota</taxon>
        <taxon>Metazoa</taxon>
        <taxon>Chordata</taxon>
        <taxon>Craniata</taxon>
        <taxon>Vertebrata</taxon>
        <taxon>Euteleostomi</taxon>
        <taxon>Archelosauria</taxon>
        <taxon>Testudinata</taxon>
        <taxon>Testudines</taxon>
        <taxon>Cryptodira</taxon>
        <taxon>Durocryptodira</taxon>
        <taxon>Testudinoidea</taxon>
        <taxon>Testudinidae</taxon>
        <taxon>Gopherus</taxon>
    </lineage>
</organism>
<keyword evidence="4 8" id="KW-0630">Potassium</keyword>
<dbReference type="Proteomes" id="UP000694390">
    <property type="component" value="Chromosome 21"/>
</dbReference>
<dbReference type="GO" id="GO:1902560">
    <property type="term" value="C:GMP reductase complex"/>
    <property type="evidence" value="ECO:0007669"/>
    <property type="project" value="InterPro"/>
</dbReference>
<dbReference type="Ensembl" id="ENSGEVT00005019511.1">
    <property type="protein sequence ID" value="ENSGEVP00005018569.1"/>
    <property type="gene ID" value="ENSGEVG00005013185.1"/>
</dbReference>
<feature type="binding site" evidence="8">
    <location>
        <begin position="219"/>
        <end position="221"/>
    </location>
    <ligand>
        <name>GMP</name>
        <dbReference type="ChEBI" id="CHEBI:58115"/>
    </ligand>
</feature>
<dbReference type="GeneTree" id="ENSGT00940000159574"/>
<reference evidence="12" key="1">
    <citation type="submission" date="2019-06" db="EMBL/GenBank/DDBJ databases">
        <title>G10K-VGP Goodes thornscrub tortoise genome, primary haplotype.</title>
        <authorList>
            <person name="Murphy B."/>
            <person name="Edwards T."/>
            <person name="Rhie A."/>
            <person name="Koren S."/>
            <person name="Phillippy A."/>
            <person name="Fedrigo O."/>
            <person name="Haase B."/>
            <person name="Mountcastle J."/>
            <person name="Lewin H."/>
            <person name="Damas J."/>
            <person name="Howe K."/>
            <person name="Formenti G."/>
            <person name="Myers G."/>
            <person name="Durbin R."/>
            <person name="Jarvis E.D."/>
        </authorList>
    </citation>
    <scope>NUCLEOTIDE SEQUENCE [LARGE SCALE GENOMIC DNA]</scope>
</reference>
<protein>
    <recommendedName>
        <fullName evidence="8">GMP reductase</fullName>
        <shortName evidence="8">GMPR</shortName>
        <ecNumber evidence="8">1.7.1.7</ecNumber>
    </recommendedName>
    <alternativeName>
        <fullName evidence="8">Guanosine 5'-monophosphate oxidoreductase</fullName>
        <shortName evidence="8">Guanosine monophosphate reductase</shortName>
    </alternativeName>
</protein>
<dbReference type="HAMAP" id="MF_00596">
    <property type="entry name" value="GMP_reduct_type1"/>
    <property type="match status" value="1"/>
</dbReference>
<feature type="domain" description="IMP dehydrogenase/GMP reductase" evidence="11">
    <location>
        <begin position="10"/>
        <end position="340"/>
    </location>
</feature>
<evidence type="ECO:0000256" key="8">
    <source>
        <dbReference type="HAMAP-Rule" id="MF_03195"/>
    </source>
</evidence>
<dbReference type="SMART" id="SM01240">
    <property type="entry name" value="IMPDH"/>
    <property type="match status" value="1"/>
</dbReference>
<dbReference type="InterPro" id="IPR015875">
    <property type="entry name" value="IMP_DH/GMP_Rdtase_CS"/>
</dbReference>
<proteinExistence type="inferred from homology"/>
<comment type="function">
    <text evidence="7">Catalyzes the irreversible NADPH-dependent deamination of GMP to IMP. It functions in the conversion of nucleobase, nucleoside and nucleotide derivatives of G to A nucleotides, and in maintaining the intracellular balance of A and G nucleotides. Plays a role in modulating cellular differentiation.</text>
</comment>
<sequence>MPHIDNDIKLDFKDVLLRPKRSTLKSRSEVDLLQSFTFRNSHQTYSGIPIIAANMDTVGTFEMAKVLCKFSLFTAIHKHYKLEEWKEFAAQEPNCLQHVAASSGTSPSDFEQLEKILEALPQVRYICLDVANGYSEHFVQFLRDVRKPFPNHTIMAGNVVTGEMVEELILSGADIIKVGIGPGSVCTTRKKTGVGYPQLSAVLECADAAHGLNGHIISDGGCSCPGDVAKAFGAGADFVMLGGMLAGHTESGGELIERGGKKYKLFYGMSSEVAMKKHAGGVAEYRASEGRAVEVPFRGAVEHTLRDVLGGLRSTCTYVGAAKLKELSCRTTFIRVTQQGPPYSGQGSRGPQPIQQQGSPSTSPSSSSSRDPQAHPSPSSGGDPSAQPPAHPAAGIPQHIHWQGSPIFSPIIPFSGAAPAVENGRRDPQFPPCLRQGIHPPGVISPYSAKGGLWGTPQMETEGGRLG</sequence>
<feature type="compositionally biased region" description="Low complexity" evidence="10">
    <location>
        <begin position="344"/>
        <end position="377"/>
    </location>
</feature>
<reference evidence="12" key="2">
    <citation type="submission" date="2025-08" db="UniProtKB">
        <authorList>
            <consortium name="Ensembl"/>
        </authorList>
    </citation>
    <scope>IDENTIFICATION</scope>
</reference>
<evidence type="ECO:0000256" key="6">
    <source>
        <dbReference type="ARBA" id="ARBA00048616"/>
    </source>
</evidence>
<comment type="subunit">
    <text evidence="8">Homotetramer.</text>
</comment>
<feature type="binding site" evidence="8">
    <location>
        <begin position="268"/>
        <end position="270"/>
    </location>
    <ligand>
        <name>GMP</name>
        <dbReference type="ChEBI" id="CHEBI:58115"/>
    </ligand>
</feature>
<feature type="active site" description="Thioimidate intermediate" evidence="8">
    <location>
        <position position="186"/>
    </location>
</feature>
<dbReference type="AlphaFoldDB" id="A0A8C4WSP1"/>
<dbReference type="NCBIfam" id="NF003470">
    <property type="entry name" value="PRK05096.1"/>
    <property type="match status" value="1"/>
</dbReference>
<evidence type="ECO:0000256" key="1">
    <source>
        <dbReference type="ARBA" id="ARBA00022631"/>
    </source>
</evidence>
<evidence type="ECO:0000256" key="4">
    <source>
        <dbReference type="ARBA" id="ARBA00022958"/>
    </source>
</evidence>
<keyword evidence="3 8" id="KW-0521">NADP</keyword>
<feature type="binding site" description="in other chain" evidence="8">
    <location>
        <begin position="180"/>
        <end position="181"/>
    </location>
    <ligand>
        <name>NADP(+)</name>
        <dbReference type="ChEBI" id="CHEBI:58349"/>
        <note>ligand shared between two neighboring subunits</note>
    </ligand>
</feature>
<evidence type="ECO:0000259" key="11">
    <source>
        <dbReference type="Pfam" id="PF00478"/>
    </source>
</evidence>
<feature type="binding site" description="in other chain" evidence="8">
    <location>
        <begin position="285"/>
        <end position="286"/>
    </location>
    <ligand>
        <name>NADP(+)</name>
        <dbReference type="ChEBI" id="CHEBI:58349"/>
        <note>ligand shared between two neighboring subunits</note>
    </ligand>
</feature>
<name>A0A8C4WSP1_9SAUR</name>
<keyword evidence="5 8" id="KW-0560">Oxidoreductase</keyword>
<dbReference type="NCBIfam" id="TIGR01305">
    <property type="entry name" value="GMP_reduct_1"/>
    <property type="match status" value="1"/>
</dbReference>
<feature type="binding site" evidence="8">
    <location>
        <begin position="314"/>
        <end position="317"/>
    </location>
    <ligand>
        <name>NADP(+)</name>
        <dbReference type="ChEBI" id="CHEBI:58349"/>
        <note>ligand shared between two neighboring subunits</note>
    </ligand>
</feature>
<dbReference type="InterPro" id="IPR013785">
    <property type="entry name" value="Aldolase_TIM"/>
</dbReference>
<feature type="binding site" evidence="8">
    <location>
        <position position="183"/>
    </location>
    <ligand>
        <name>K(+)</name>
        <dbReference type="ChEBI" id="CHEBI:29103"/>
    </ligand>
</feature>
<reference evidence="12" key="3">
    <citation type="submission" date="2025-09" db="UniProtKB">
        <authorList>
            <consortium name="Ensembl"/>
        </authorList>
    </citation>
    <scope>IDENTIFICATION</scope>
</reference>
<accession>A0A8C4WSP1</accession>
<feature type="binding site" evidence="8">
    <location>
        <begin position="26"/>
        <end position="27"/>
    </location>
    <ligand>
        <name>NADP(+)</name>
        <dbReference type="ChEBI" id="CHEBI:58349"/>
        <note>ligand shared between two neighboring subunits</note>
    </ligand>
</feature>
<dbReference type="CDD" id="cd00381">
    <property type="entry name" value="IMPDH"/>
    <property type="match status" value="1"/>
</dbReference>
<evidence type="ECO:0000256" key="10">
    <source>
        <dbReference type="SAM" id="MobiDB-lite"/>
    </source>
</evidence>
<evidence type="ECO:0000256" key="2">
    <source>
        <dbReference type="ARBA" id="ARBA00022723"/>
    </source>
</evidence>
<dbReference type="GeneID" id="115638335"/>
<feature type="region of interest" description="Disordered" evidence="10">
    <location>
        <begin position="419"/>
        <end position="467"/>
    </location>
</feature>
<dbReference type="Gene3D" id="3.20.20.70">
    <property type="entry name" value="Aldolase class I"/>
    <property type="match status" value="1"/>
</dbReference>
<feature type="binding site" evidence="8">
    <location>
        <begin position="242"/>
        <end position="243"/>
    </location>
    <ligand>
        <name>GMP</name>
        <dbReference type="ChEBI" id="CHEBI:58115"/>
    </ligand>
</feature>
<dbReference type="InterPro" id="IPR005993">
    <property type="entry name" value="GMPR"/>
</dbReference>
<feature type="binding site" description="in other chain" evidence="8">
    <location>
        <position position="269"/>
    </location>
    <ligand>
        <name>NADP(+)</name>
        <dbReference type="ChEBI" id="CHEBI:58349"/>
        <note>ligand shared between two neighboring subunits</note>
    </ligand>
</feature>
<dbReference type="SUPFAM" id="SSF51412">
    <property type="entry name" value="Inosine monophosphate dehydrogenase (IMPDH)"/>
    <property type="match status" value="1"/>
</dbReference>
<feature type="binding site" evidence="8">
    <location>
        <position position="186"/>
    </location>
    <ligand>
        <name>K(+)</name>
        <dbReference type="ChEBI" id="CHEBI:29103"/>
    </ligand>
</feature>
<dbReference type="Pfam" id="PF00478">
    <property type="entry name" value="IMPDH"/>
    <property type="match status" value="1"/>
</dbReference>
<keyword evidence="1 8" id="KW-0659">Purine metabolism</keyword>
<evidence type="ECO:0000256" key="9">
    <source>
        <dbReference type="RuleBase" id="RU003929"/>
    </source>
</evidence>
<gene>
    <name evidence="12" type="primary">LOC115638335</name>
    <name evidence="8" type="synonym">GMPR</name>
</gene>
<evidence type="ECO:0000256" key="3">
    <source>
        <dbReference type="ARBA" id="ARBA00022857"/>
    </source>
</evidence>
<dbReference type="GO" id="GO:0003920">
    <property type="term" value="F:GMP reductase activity"/>
    <property type="evidence" value="ECO:0007669"/>
    <property type="project" value="UniProtKB-UniRule"/>
</dbReference>
<feature type="binding site" description="in other chain" evidence="8">
    <location>
        <begin position="129"/>
        <end position="131"/>
    </location>
    <ligand>
        <name>NADP(+)</name>
        <dbReference type="ChEBI" id="CHEBI:58349"/>
        <note>ligand shared between two neighboring subunits</note>
    </ligand>
</feature>